<reference evidence="2 3" key="2">
    <citation type="journal article" date="2022" name="Mol. Biol. Evol.">
        <title>Comparative Genomics Reveals Insights into the Divergent Evolution of Astigmatic Mites and Household Pest Adaptations.</title>
        <authorList>
            <person name="Xiong Q."/>
            <person name="Wan A.T."/>
            <person name="Liu X."/>
            <person name="Fung C.S."/>
            <person name="Xiao X."/>
            <person name="Malainual N."/>
            <person name="Hou J."/>
            <person name="Wang L."/>
            <person name="Wang M."/>
            <person name="Yang K.Y."/>
            <person name="Cui Y."/>
            <person name="Leung E.L."/>
            <person name="Nong W."/>
            <person name="Shin S.K."/>
            <person name="Au S.W."/>
            <person name="Jeong K.Y."/>
            <person name="Chew F.T."/>
            <person name="Hui J.H."/>
            <person name="Leung T.F."/>
            <person name="Tungtrongchitr A."/>
            <person name="Zhong N."/>
            <person name="Liu Z."/>
            <person name="Tsui S.K."/>
        </authorList>
    </citation>
    <scope>NUCLEOTIDE SEQUENCE [LARGE SCALE GENOMIC DNA]</scope>
    <source>
        <strain evidence="2">Derp</strain>
    </source>
</reference>
<gene>
    <name evidence="2" type="ORF">DERP_001873</name>
</gene>
<dbReference type="EMBL" id="NJHN03000054">
    <property type="protein sequence ID" value="KAH9420039.1"/>
    <property type="molecule type" value="Genomic_DNA"/>
</dbReference>
<feature type="transmembrane region" description="Helical" evidence="1">
    <location>
        <begin position="905"/>
        <end position="923"/>
    </location>
</feature>
<name>A0ABQ8JBQ5_DERPT</name>
<reference evidence="2 3" key="1">
    <citation type="journal article" date="2018" name="J. Allergy Clin. Immunol.">
        <title>High-quality assembly of Dermatophagoides pteronyssinus genome and transcriptome reveals a wide range of novel allergens.</title>
        <authorList>
            <person name="Liu X.Y."/>
            <person name="Yang K.Y."/>
            <person name="Wang M.Q."/>
            <person name="Kwok J.S."/>
            <person name="Zeng X."/>
            <person name="Yang Z."/>
            <person name="Xiao X.J."/>
            <person name="Lau C.P."/>
            <person name="Li Y."/>
            <person name="Huang Z.M."/>
            <person name="Ba J.G."/>
            <person name="Yim A.K."/>
            <person name="Ouyang C.Y."/>
            <person name="Ngai S.M."/>
            <person name="Chan T.F."/>
            <person name="Leung E.L."/>
            <person name="Liu L."/>
            <person name="Liu Z.G."/>
            <person name="Tsui S.K."/>
        </authorList>
    </citation>
    <scope>NUCLEOTIDE SEQUENCE [LARGE SCALE GENOMIC DNA]</scope>
    <source>
        <strain evidence="2">Derp</strain>
    </source>
</reference>
<organism evidence="2 3">
    <name type="scientific">Dermatophagoides pteronyssinus</name>
    <name type="common">European house dust mite</name>
    <dbReference type="NCBI Taxonomy" id="6956"/>
    <lineage>
        <taxon>Eukaryota</taxon>
        <taxon>Metazoa</taxon>
        <taxon>Ecdysozoa</taxon>
        <taxon>Arthropoda</taxon>
        <taxon>Chelicerata</taxon>
        <taxon>Arachnida</taxon>
        <taxon>Acari</taxon>
        <taxon>Acariformes</taxon>
        <taxon>Sarcoptiformes</taxon>
        <taxon>Astigmata</taxon>
        <taxon>Psoroptidia</taxon>
        <taxon>Analgoidea</taxon>
        <taxon>Pyroglyphidae</taxon>
        <taxon>Dermatophagoidinae</taxon>
        <taxon>Dermatophagoides</taxon>
    </lineage>
</organism>
<keyword evidence="1" id="KW-0472">Membrane</keyword>
<feature type="transmembrane region" description="Helical" evidence="1">
    <location>
        <begin position="754"/>
        <end position="774"/>
    </location>
</feature>
<feature type="transmembrane region" description="Helical" evidence="1">
    <location>
        <begin position="398"/>
        <end position="421"/>
    </location>
</feature>
<evidence type="ECO:0000256" key="1">
    <source>
        <dbReference type="SAM" id="Phobius"/>
    </source>
</evidence>
<feature type="transmembrane region" description="Helical" evidence="1">
    <location>
        <begin position="518"/>
        <end position="541"/>
    </location>
</feature>
<feature type="transmembrane region" description="Helical" evidence="1">
    <location>
        <begin position="1350"/>
        <end position="1377"/>
    </location>
</feature>
<feature type="transmembrane region" description="Helical" evidence="1">
    <location>
        <begin position="1049"/>
        <end position="1069"/>
    </location>
</feature>
<feature type="transmembrane region" description="Helical" evidence="1">
    <location>
        <begin position="1272"/>
        <end position="1290"/>
    </location>
</feature>
<proteinExistence type="predicted"/>
<dbReference type="Proteomes" id="UP000887458">
    <property type="component" value="Unassembled WGS sequence"/>
</dbReference>
<feature type="transmembrane region" description="Helical" evidence="1">
    <location>
        <begin position="459"/>
        <end position="480"/>
    </location>
</feature>
<sequence>MKYADLFDRLTNGRKYGPNVSTIGVITNMFIFNVIIGFKLIFKMLWKIHHLFYYQFKEIVECRHNRWYQIKHSSETILLSIFSMRITFGMISYMFDENYIQYWMMDPFCFYLIQSFRQLFRQYLTFALILTLLGVFGKFTFFFSRVDTVTFLTVYELVVNNIEQFQECKLTKSEIVQNMEKSFKNSYRNISKSNRFIPDILIRFFCRCRILWQTYVDKYPIQIDGEKWTRVKPLRTKLHVISDDRLKMIKFLTLINPIITILHIGLFFISSIVMYDLYNTVFDHFPNDSIVVKIILMLDIIIIIYNVIAIVQCGLLFVLFSLCYGILLKCLLDRLNRQLKRIASVCRKRNRYAVFYEKFTMIPLMRRTIMFLNYIYRQHSYICYDVLYCYQEIWGNALFGYLMISIPFNVIAVTTLFTEQLTWMEMIIQYIIIIIHAAITVLSLFQFSRETKLLNEAKFHLVPIIQSLVIYNRAVVFGLYDINQNRSTILSLKIKYSDLFNRLTNGRKYGPNVSTVGVITNMFIFNMAITYVDIVIFNNLIKSFYKMFLKIRQLIYYQLKETVECRYDRWYQMKHASETVILLTYTIRITVGMIIHMIDETFNLIWIMDPLCIYIIQSFRQLFRQYLMFAVILTLLGILGKSTFYFSRVDTITFRTMYELVVHNMEQFQQCQRSKFEIKRIIEKNFHKEFQNIRNSFRFVPDILIRLFCRCKILWQIYVNLNPEQIDTEKWIRIQPLQLQQSVILDDRIKLIKLLRIIDPLIIILHLLLLLQTIDLFINIHSAFVIVQCGLFFVTISLISGTFLKIRMHRLNDQLRRLAFGCRMRNGQYIWTKKSLEPMSDRAIHFLDWIYRQHGYACVDKLYSYQELWSNALFGYLIISVPFNVIAVSGLMVEQLTWGETMVQYMIIGTHAIMTIVSLMQLSKQATILHQAKLYFVPIIQSTAVIYKSPDNIVCMSTKTLRLKLKYDDLFSRLTNGRKYGPYAATIGVITHMFIFNHASETVILLTYTIRITVGMIIHMIDETFNLIFIMDPLCIYLVQSFRQLFRQYLMFCVLLALLGVLGKFTFYFSRVDTITFRTILWQIYVKMNPEQIDPEKWMQIQPLKLQQSVVFDDRIEIIKVLRLINPIIIIFHMVLLLQTFDLIITANNLFVVVQCGLFFVILSLIGGTFLKTRMNRLNNQLWRIAFSFRVRNGQFTTMKKSLRPLMDRTIHFLDWIYHQHGYACVDKLYSYQELWGNALFSYLIISIPFNVIAVSGLMVEQLTWGEKMVQYLITVVHAIMTIVSLLQLSRQATLLHKAKFNLIPVIQSTAIICKPPNNSDCMLTKTLRLKLKYDDLFNRLTNGRKYGPYASTIGVVTNIFIFNLAITYIGMFMFVFSRIDLFIATT</sequence>
<feature type="transmembrane region" description="Helical" evidence="1">
    <location>
        <begin position="1002"/>
        <end position="1018"/>
    </location>
</feature>
<feature type="transmembrane region" description="Helical" evidence="1">
    <location>
        <begin position="427"/>
        <end position="447"/>
    </location>
</feature>
<feature type="transmembrane region" description="Helical" evidence="1">
    <location>
        <begin position="579"/>
        <end position="598"/>
    </location>
</feature>
<feature type="transmembrane region" description="Helical" evidence="1">
    <location>
        <begin position="290"/>
        <end position="308"/>
    </location>
</feature>
<keyword evidence="3" id="KW-1185">Reference proteome</keyword>
<keyword evidence="1" id="KW-1133">Transmembrane helix</keyword>
<feature type="transmembrane region" description="Helical" evidence="1">
    <location>
        <begin position="780"/>
        <end position="804"/>
    </location>
</feature>
<feature type="transmembrane region" description="Helical" evidence="1">
    <location>
        <begin position="1240"/>
        <end position="1260"/>
    </location>
</feature>
<feature type="transmembrane region" description="Helical" evidence="1">
    <location>
        <begin position="1124"/>
        <end position="1145"/>
    </location>
</feature>
<evidence type="ECO:0000313" key="3">
    <source>
        <dbReference type="Proteomes" id="UP000887458"/>
    </source>
</evidence>
<protein>
    <submittedName>
        <fullName evidence="2">Uncharacterized protein</fullName>
    </submittedName>
</protein>
<feature type="transmembrane region" description="Helical" evidence="1">
    <location>
        <begin position="76"/>
        <end position="94"/>
    </location>
</feature>
<comment type="caution">
    <text evidence="2">The sequence shown here is derived from an EMBL/GenBank/DDBJ whole genome shotgun (WGS) entry which is preliminary data.</text>
</comment>
<feature type="transmembrane region" description="Helical" evidence="1">
    <location>
        <begin position="254"/>
        <end position="278"/>
    </location>
</feature>
<accession>A0ABQ8JBQ5</accession>
<feature type="transmembrane region" description="Helical" evidence="1">
    <location>
        <begin position="123"/>
        <end position="143"/>
    </location>
</feature>
<evidence type="ECO:0000313" key="2">
    <source>
        <dbReference type="EMBL" id="KAH9420039.1"/>
    </source>
</evidence>
<feature type="transmembrane region" description="Helical" evidence="1">
    <location>
        <begin position="626"/>
        <end position="647"/>
    </location>
</feature>
<feature type="transmembrane region" description="Helical" evidence="1">
    <location>
        <begin position="873"/>
        <end position="893"/>
    </location>
</feature>
<keyword evidence="1" id="KW-0812">Transmembrane</keyword>
<feature type="transmembrane region" description="Helical" evidence="1">
    <location>
        <begin position="1151"/>
        <end position="1171"/>
    </location>
</feature>
<feature type="transmembrane region" description="Helical" evidence="1">
    <location>
        <begin position="20"/>
        <end position="42"/>
    </location>
</feature>